<comment type="caution">
    <text evidence="1">The sequence shown here is derived from an EMBL/GenBank/DDBJ whole genome shotgun (WGS) entry which is preliminary data.</text>
</comment>
<proteinExistence type="predicted"/>
<dbReference type="Proteomes" id="UP000365297">
    <property type="component" value="Unassembled WGS sequence"/>
</dbReference>
<dbReference type="AlphaFoldDB" id="A0A9P1SX24"/>
<evidence type="ECO:0000313" key="2">
    <source>
        <dbReference type="Proteomes" id="UP000365297"/>
    </source>
</evidence>
<evidence type="ECO:0000313" key="1">
    <source>
        <dbReference type="EMBL" id="EAC5550247.1"/>
    </source>
</evidence>
<protein>
    <submittedName>
        <fullName evidence="1">Polymer-forming cytoskeletal protein</fullName>
    </submittedName>
</protein>
<accession>A0A9P1SX24</accession>
<name>A0A9P1SX24_LISMN</name>
<reference evidence="1 2" key="1">
    <citation type="submission" date="2018-06" db="EMBL/GenBank/DDBJ databases">
        <authorList>
            <consortium name="GenomeTrakr: Next Generation Sequencing Network for Food Pathogen Tracability"/>
        </authorList>
    </citation>
    <scope>NUCLEOTIDE SEQUENCE [LARGE SCALE GENOMIC DNA]</scope>
    <source>
        <strain evidence="1 2">FDA00007096</strain>
    </source>
</reference>
<dbReference type="EMBL" id="AAAIXK010000003">
    <property type="protein sequence ID" value="EAC5550247.1"/>
    <property type="molecule type" value="Genomic_DNA"/>
</dbReference>
<dbReference type="Gene3D" id="2.160.10.10">
    <property type="entry name" value="Hexapeptide repeat proteins"/>
    <property type="match status" value="1"/>
</dbReference>
<sequence>MTRKYTFTGETKRLWGRTLHRVMAARDFGQVKKGEFGGWIAKESNLSHEGFAWVGDDAVVFESAQVLDGAQVVGDSKVHGKALIRGNARVEESARVSGSAIISGHSLITDNASVSDAAIVLGRACIGGWAYISESAMIYMDARVGGDARVRGSAYVYDTAGVAGNAVVKGDACVYGDAVVSGEAAVKSGALISKSSHLCWFTNVGSEQGTLTAYLGKNKELRITRGCFEGTLSEFEKAVQDTHQGSKIAKEYEALIQFLRIRFEVPVGEVAE</sequence>
<gene>
    <name evidence="1" type="ORF">ARY78_07390</name>
</gene>
<dbReference type="InterPro" id="IPR011004">
    <property type="entry name" value="Trimer_LpxA-like_sf"/>
</dbReference>
<organism evidence="1 2">
    <name type="scientific">Listeria monocytogenes</name>
    <dbReference type="NCBI Taxonomy" id="1639"/>
    <lineage>
        <taxon>Bacteria</taxon>
        <taxon>Bacillati</taxon>
        <taxon>Bacillota</taxon>
        <taxon>Bacilli</taxon>
        <taxon>Bacillales</taxon>
        <taxon>Listeriaceae</taxon>
        <taxon>Listeria</taxon>
    </lineage>
</organism>
<dbReference type="SUPFAM" id="SSF51161">
    <property type="entry name" value="Trimeric LpxA-like enzymes"/>
    <property type="match status" value="1"/>
</dbReference>